<dbReference type="Gene3D" id="3.40.50.1820">
    <property type="entry name" value="alpha/beta hydrolase"/>
    <property type="match status" value="1"/>
</dbReference>
<keyword evidence="4" id="KW-1185">Reference proteome</keyword>
<gene>
    <name evidence="3" type="ORF">SAMN04488029_2633</name>
</gene>
<reference evidence="3 4" key="1">
    <citation type="submission" date="2017-04" db="EMBL/GenBank/DDBJ databases">
        <authorList>
            <person name="Afonso C.L."/>
            <person name="Miller P.J."/>
            <person name="Scott M.A."/>
            <person name="Spackman E."/>
            <person name="Goraichik I."/>
            <person name="Dimitrov K.M."/>
            <person name="Suarez D.L."/>
            <person name="Swayne D.E."/>
        </authorList>
    </citation>
    <scope>NUCLEOTIDE SEQUENCE [LARGE SCALE GENOMIC DNA]</scope>
    <source>
        <strain evidence="3 4">DSM 26133</strain>
    </source>
</reference>
<dbReference type="STRING" id="692418.SAMN04488029_2633"/>
<accession>A0A1W2GH21</accession>
<protein>
    <recommendedName>
        <fullName evidence="2">SbsA Ig-like domain-containing protein</fullName>
    </recommendedName>
</protein>
<dbReference type="RefSeq" id="WP_084373303.1">
    <property type="nucleotide sequence ID" value="NZ_FWYF01000003.1"/>
</dbReference>
<proteinExistence type="predicted"/>
<dbReference type="InterPro" id="IPR029058">
    <property type="entry name" value="AB_hydrolase_fold"/>
</dbReference>
<sequence length="451" mass="49485">MGIDLRIWTLGFVLTIGACSDGEEIVSPVKVISATVNGALIKNGDTNIAIDFSLEIVFDTSLDTDVVSQYLHFTTSDQTVVYDLTFANATSKLIVTADLVYNTTYELVMAVGPIGLAGEVLETPLSLAFTTAEDEVIRSMAPCTNTGSCLNTTELTTGDGTGSFTFYANYPIYEPNATWENLSQAIIVVHGLERNADDYYSYLNSTLEQEELQENTILIAPFFKNNGEAENDDLYWNGSAWREGQNSISNVKLSSFAVLDSLITQLANSELFPVLEEILITGHSSGGLFTQVYAIANRAENQNSALSFTYMPSNSQYYYYPNGFRYDEDIQVYTEPSSCALYDSWPLGYKSLPSYLDGVSLETFNGQLTDRTITYLLGNGTGSDGSLNTSDCKATLLGSTRFSRGENVFAHAQHYFSPANQTKEIVQGIGHDGQGMYQSSEFKAILSELFK</sequence>
<dbReference type="Pfam" id="PF13205">
    <property type="entry name" value="Big_5"/>
    <property type="match status" value="1"/>
</dbReference>
<dbReference type="AlphaFoldDB" id="A0A1W2GH21"/>
<dbReference type="OrthoDB" id="1094867at2"/>
<dbReference type="InterPro" id="IPR032812">
    <property type="entry name" value="SbsA_Ig"/>
</dbReference>
<keyword evidence="1" id="KW-0732">Signal</keyword>
<feature type="domain" description="SbsA Ig-like" evidence="2">
    <location>
        <begin position="35"/>
        <end position="131"/>
    </location>
</feature>
<evidence type="ECO:0000313" key="4">
    <source>
        <dbReference type="Proteomes" id="UP000192472"/>
    </source>
</evidence>
<name>A0A1W2GH21_REIFA</name>
<dbReference type="PROSITE" id="PS51257">
    <property type="entry name" value="PROKAR_LIPOPROTEIN"/>
    <property type="match status" value="1"/>
</dbReference>
<dbReference type="SUPFAM" id="SSF53474">
    <property type="entry name" value="alpha/beta-Hydrolases"/>
    <property type="match status" value="1"/>
</dbReference>
<dbReference type="Proteomes" id="UP000192472">
    <property type="component" value="Unassembled WGS sequence"/>
</dbReference>
<organism evidence="3 4">
    <name type="scientific">Reichenbachiella faecimaris</name>
    <dbReference type="NCBI Taxonomy" id="692418"/>
    <lineage>
        <taxon>Bacteria</taxon>
        <taxon>Pseudomonadati</taxon>
        <taxon>Bacteroidota</taxon>
        <taxon>Cytophagia</taxon>
        <taxon>Cytophagales</taxon>
        <taxon>Reichenbachiellaceae</taxon>
        <taxon>Reichenbachiella</taxon>
    </lineage>
</organism>
<evidence type="ECO:0000256" key="1">
    <source>
        <dbReference type="ARBA" id="ARBA00022729"/>
    </source>
</evidence>
<dbReference type="EMBL" id="FWYF01000003">
    <property type="protein sequence ID" value="SMD35965.1"/>
    <property type="molecule type" value="Genomic_DNA"/>
</dbReference>
<dbReference type="PANTHER" id="PTHR35560:SF3">
    <property type="entry name" value="PEPTIDASE S9 PROLYL OLIGOPEPTIDASE CATALYTIC DOMAIN-CONTAINING PROTEIN"/>
    <property type="match status" value="1"/>
</dbReference>
<evidence type="ECO:0000259" key="2">
    <source>
        <dbReference type="Pfam" id="PF13205"/>
    </source>
</evidence>
<dbReference type="PANTHER" id="PTHR35560">
    <property type="entry name" value="BLL0132 PROTEIN"/>
    <property type="match status" value="1"/>
</dbReference>
<evidence type="ECO:0000313" key="3">
    <source>
        <dbReference type="EMBL" id="SMD35965.1"/>
    </source>
</evidence>